<feature type="domain" description="SLH" evidence="3">
    <location>
        <begin position="1032"/>
        <end position="1096"/>
    </location>
</feature>
<feature type="region of interest" description="Disordered" evidence="1">
    <location>
        <begin position="51"/>
        <end position="75"/>
    </location>
</feature>
<feature type="region of interest" description="Disordered" evidence="1">
    <location>
        <begin position="857"/>
        <end position="911"/>
    </location>
</feature>
<dbReference type="Gene3D" id="2.160.20.110">
    <property type="match status" value="1"/>
</dbReference>
<evidence type="ECO:0000256" key="2">
    <source>
        <dbReference type="SAM" id="SignalP"/>
    </source>
</evidence>
<dbReference type="Proteomes" id="UP000260943">
    <property type="component" value="Unassembled WGS sequence"/>
</dbReference>
<feature type="compositionally biased region" description="Basic and acidic residues" evidence="1">
    <location>
        <begin position="857"/>
        <end position="866"/>
    </location>
</feature>
<dbReference type="InterPro" id="IPR011050">
    <property type="entry name" value="Pectin_lyase_fold/virulence"/>
</dbReference>
<comment type="caution">
    <text evidence="4">The sequence shown here is derived from an EMBL/GenBank/DDBJ whole genome shotgun (WGS) entry which is preliminary data.</text>
</comment>
<dbReference type="SUPFAM" id="SSF51126">
    <property type="entry name" value="Pectin lyase-like"/>
    <property type="match status" value="1"/>
</dbReference>
<keyword evidence="2" id="KW-0732">Signal</keyword>
<proteinExistence type="predicted"/>
<sequence length="1225" mass="124418">MSAPEKDRSCSMVNKMRTRAVVTAGLCAALTLTGASVAIAETAIVQPGDGALANQEGDAPSAGESTNDAASSSDAVFASGEGTEQSPYIVSTLEQFKAFRDSVNAGDSYAGKHVKLAASVDLSGEAWVPIGEQARPGAAASYTHYFAGTFDGGATAGVVIKGLNNNGYSAQYVGEQTYGLFGVVKGATIKNVALENVSINASAGDSVGALVGQSGGAINIDSVEIRSGSIFGADGTGGVIGRAYDGATGSVKNCVNKATVTGGTKAAGIVGWTSAPSDGGGVVIENCFNYGAIGGKDTAYASGIVGGGAGPIVKNNKNHGSVESSTVSGGVVASGYAGLKVEGCFNDASISSIGESGFAGGVLGSGASGGAQISGCANTGAVAGAKAAGGIIGGSESSGDFITNGYNAGKISVSNSDGTAAGIYAGNNSSCSVKACYNDGAVDAPAGATTYQIGKSGYWFSGATGSMNQSCYYRQGGEIYLAAADGKDPGTKQELTRTELANALNTAGGVSNYWQAQNGTVQPDSLIAGAMDDESVLEAQILDASGNVIEGYPSLAAAVDAAQDGQTVKLTKGVTLSTAYADDSRYGLNIDKAITLDGAGLTVDCGAFARGIRVAGGGSAEETKKVVFKDIVIVNKVNGGRCVDTRGGYLDVTFNKAVIRETGTGNTSALVIGGNHPDLTSIHITNESALTTGDAGYAFMSFNPVEMTIDGKSRLHGYAALYFKGVDSSAGSKGSRVEVSGGATLESVNPHPAGQNSFGTVVFEDGDINVSVKDANIIASATGASTQSAILFSSYGRQGGNVVKIFDGSNVEVKGELASFADENDQINTVEVSGGTFNVPVDEKYCAEGYRPVDLGDGKYGVEKEYVPPSGGGTTTPSDKTEVEKNPDGSTTTTVTKPDGSQTITHETATGTESVVKKDKDGNVTSTEVSVSKKDAESGKVELPLAAAEPGSDVDKAPAVEVKAPSSVTADKPVQVTVPVAKDEGDEPNYGVVVFAVDAEGNETVIPKCAVDDDGNVVFEATGDVTIKVVDNAKEMPDVKETDWFAGDVVDFATARGIVNGVDMPDGTKQFQGYGKTSRGMFVAMLHNLESNPEAASDASLPDVPENAFYADAAAWALEEGILSGVDMPDGTKEFQGESAVTREQVAVFLMRYADHLGMDVSKRAEIDFPDAGEVSSYAEDAMSWAVASGLFTGDDVTGELNPADGAARAEVATVLMRFINLMYA</sequence>
<reference evidence="4 5" key="1">
    <citation type="submission" date="2018-08" db="EMBL/GenBank/DDBJ databases">
        <title>A genome reference for cultivated species of the human gut microbiota.</title>
        <authorList>
            <person name="Zou Y."/>
            <person name="Xue W."/>
            <person name="Luo G."/>
        </authorList>
    </citation>
    <scope>NUCLEOTIDE SEQUENCE [LARGE SCALE GENOMIC DNA]</scope>
    <source>
        <strain evidence="4 5">TF08-14</strain>
    </source>
</reference>
<evidence type="ECO:0000259" key="3">
    <source>
        <dbReference type="PROSITE" id="PS51272"/>
    </source>
</evidence>
<name>A0A3E4QPD0_9ACTN</name>
<evidence type="ECO:0000256" key="1">
    <source>
        <dbReference type="SAM" id="MobiDB-lite"/>
    </source>
</evidence>
<dbReference type="EMBL" id="QSRJ01000012">
    <property type="protein sequence ID" value="RGL08142.1"/>
    <property type="molecule type" value="Genomic_DNA"/>
</dbReference>
<protein>
    <recommendedName>
        <fullName evidence="3">SLH domain-containing protein</fullName>
    </recommendedName>
</protein>
<dbReference type="Pfam" id="PF00395">
    <property type="entry name" value="SLH"/>
    <property type="match status" value="3"/>
</dbReference>
<dbReference type="AlphaFoldDB" id="A0A3E4QPD0"/>
<feature type="region of interest" description="Disordered" evidence="1">
    <location>
        <begin position="918"/>
        <end position="937"/>
    </location>
</feature>
<feature type="compositionally biased region" description="Polar residues" evidence="1">
    <location>
        <begin position="888"/>
        <end position="911"/>
    </location>
</feature>
<gene>
    <name evidence="4" type="ORF">DXC81_09425</name>
</gene>
<feature type="domain" description="SLH" evidence="3">
    <location>
        <begin position="1166"/>
        <end position="1225"/>
    </location>
</feature>
<feature type="chain" id="PRO_5017759038" description="SLH domain-containing protein" evidence="2">
    <location>
        <begin position="41"/>
        <end position="1225"/>
    </location>
</feature>
<evidence type="ECO:0000313" key="4">
    <source>
        <dbReference type="EMBL" id="RGL08142.1"/>
    </source>
</evidence>
<dbReference type="InterPro" id="IPR001119">
    <property type="entry name" value="SLH_dom"/>
</dbReference>
<organism evidence="4 5">
    <name type="scientific">Collinsella tanakaei</name>
    <dbReference type="NCBI Taxonomy" id="626935"/>
    <lineage>
        <taxon>Bacteria</taxon>
        <taxon>Bacillati</taxon>
        <taxon>Actinomycetota</taxon>
        <taxon>Coriobacteriia</taxon>
        <taxon>Coriobacteriales</taxon>
        <taxon>Coriobacteriaceae</taxon>
        <taxon>Collinsella</taxon>
    </lineage>
</organism>
<evidence type="ECO:0000313" key="5">
    <source>
        <dbReference type="Proteomes" id="UP000260943"/>
    </source>
</evidence>
<accession>A0A3E4QPD0</accession>
<feature type="signal peptide" evidence="2">
    <location>
        <begin position="1"/>
        <end position="40"/>
    </location>
</feature>
<feature type="domain" description="SLH" evidence="3">
    <location>
        <begin position="1097"/>
        <end position="1164"/>
    </location>
</feature>
<dbReference type="PROSITE" id="PS51272">
    <property type="entry name" value="SLH"/>
    <property type="match status" value="3"/>
</dbReference>